<feature type="compositionally biased region" description="Low complexity" evidence="1">
    <location>
        <begin position="19"/>
        <end position="32"/>
    </location>
</feature>
<dbReference type="STRING" id="390241.SAMN04488023_13216"/>
<dbReference type="EMBL" id="FOGG01000032">
    <property type="protein sequence ID" value="SES10344.1"/>
    <property type="molecule type" value="Genomic_DNA"/>
</dbReference>
<protein>
    <recommendedName>
        <fullName evidence="5">DUF4190 domain-containing protein</fullName>
    </recommendedName>
</protein>
<keyword evidence="2" id="KW-0472">Membrane</keyword>
<sequence>MSENASNPFENQPEKPVHTEVTPVVPENNGPGNTPPFQQPPPFGQFGGGMGQQNLPNSTIALVLGIISIPGCCCYGVLGLILGIIAWVLGGKDIKQYALNPAAYSLPSYKNAKAGKICGIIGVVLGALYLIFIIAFVIFFGWAALQDPELMKEMLREKGLQ</sequence>
<feature type="transmembrane region" description="Helical" evidence="2">
    <location>
        <begin position="60"/>
        <end position="89"/>
    </location>
</feature>
<name>A0A1H9UMD0_9SPHI</name>
<dbReference type="Pfam" id="PF07666">
    <property type="entry name" value="MpPF26"/>
    <property type="match status" value="1"/>
</dbReference>
<feature type="compositionally biased region" description="Pro residues" evidence="1">
    <location>
        <begin position="33"/>
        <end position="43"/>
    </location>
</feature>
<dbReference type="RefSeq" id="WP_217643874.1">
    <property type="nucleotide sequence ID" value="NZ_FOGG01000032.1"/>
</dbReference>
<evidence type="ECO:0000256" key="1">
    <source>
        <dbReference type="SAM" id="MobiDB-lite"/>
    </source>
</evidence>
<dbReference type="Proteomes" id="UP000199572">
    <property type="component" value="Unassembled WGS sequence"/>
</dbReference>
<keyword evidence="4" id="KW-1185">Reference proteome</keyword>
<keyword evidence="2" id="KW-0812">Transmembrane</keyword>
<keyword evidence="2" id="KW-1133">Transmembrane helix</keyword>
<accession>A0A1H9UMD0</accession>
<evidence type="ECO:0008006" key="5">
    <source>
        <dbReference type="Google" id="ProtNLM"/>
    </source>
</evidence>
<evidence type="ECO:0000313" key="4">
    <source>
        <dbReference type="Proteomes" id="UP000199572"/>
    </source>
</evidence>
<dbReference type="InterPro" id="IPR011655">
    <property type="entry name" value="MpPF26"/>
</dbReference>
<dbReference type="NCBIfam" id="NF040945">
    <property type="entry name" value="CCC_membrane"/>
    <property type="match status" value="1"/>
</dbReference>
<proteinExistence type="predicted"/>
<gene>
    <name evidence="3" type="ORF">SAMN04488023_13216</name>
</gene>
<dbReference type="AlphaFoldDB" id="A0A1H9UMD0"/>
<reference evidence="3 4" key="1">
    <citation type="submission" date="2016-10" db="EMBL/GenBank/DDBJ databases">
        <authorList>
            <person name="de Groot N.N."/>
        </authorList>
    </citation>
    <scope>NUCLEOTIDE SEQUENCE [LARGE SCALE GENOMIC DNA]</scope>
    <source>
        <strain evidence="3 4">DSM 18610</strain>
    </source>
</reference>
<feature type="compositionally biased region" description="Polar residues" evidence="1">
    <location>
        <begin position="1"/>
        <end position="10"/>
    </location>
</feature>
<evidence type="ECO:0000313" key="3">
    <source>
        <dbReference type="EMBL" id="SES10344.1"/>
    </source>
</evidence>
<feature type="transmembrane region" description="Helical" evidence="2">
    <location>
        <begin position="117"/>
        <end position="145"/>
    </location>
</feature>
<feature type="region of interest" description="Disordered" evidence="1">
    <location>
        <begin position="1"/>
        <end position="43"/>
    </location>
</feature>
<evidence type="ECO:0000256" key="2">
    <source>
        <dbReference type="SAM" id="Phobius"/>
    </source>
</evidence>
<organism evidence="3 4">
    <name type="scientific">Pedobacter rhizosphaerae</name>
    <dbReference type="NCBI Taxonomy" id="390241"/>
    <lineage>
        <taxon>Bacteria</taxon>
        <taxon>Pseudomonadati</taxon>
        <taxon>Bacteroidota</taxon>
        <taxon>Sphingobacteriia</taxon>
        <taxon>Sphingobacteriales</taxon>
        <taxon>Sphingobacteriaceae</taxon>
        <taxon>Pedobacter</taxon>
    </lineage>
</organism>